<dbReference type="InterPro" id="IPR010530">
    <property type="entry name" value="B12D"/>
</dbReference>
<dbReference type="VEuPathDB" id="FungiDB:H257_07904"/>
<dbReference type="GeneID" id="20809897"/>
<dbReference type="EMBL" id="KI913130">
    <property type="protein sequence ID" value="ETV78318.1"/>
    <property type="molecule type" value="Genomic_DNA"/>
</dbReference>
<dbReference type="PANTHER" id="PTHR33417">
    <property type="entry name" value="G-BOX BINDING PROTEIN"/>
    <property type="match status" value="1"/>
</dbReference>
<dbReference type="EMBL" id="KI913130">
    <property type="protein sequence ID" value="ETV78315.1"/>
    <property type="molecule type" value="Genomic_DNA"/>
</dbReference>
<dbReference type="RefSeq" id="XP_009831899.1">
    <property type="nucleotide sequence ID" value="XM_009833597.1"/>
</dbReference>
<sequence length="180" mass="19836">MASRIARSAAQTWFSDPATYPIIGIMVFAGSMATFEGVRYLTASPDVAFSKEKRSHIDLRSSEDGAAFRSHRITAATLKLNPITRETAYQAAAQTWFSDPATYPIIGIMVFAGSMATFEGVRYLTASPDVAFSKEKRSHIDLRSSEDGAAFRSHRITAATLKLNPITRETAYQAFKTRNL</sequence>
<evidence type="ECO:0000313" key="2">
    <source>
        <dbReference type="EMBL" id="ETV78318.1"/>
    </source>
</evidence>
<evidence type="ECO:0000313" key="1">
    <source>
        <dbReference type="EMBL" id="ETV78315.1"/>
    </source>
</evidence>
<dbReference type="AlphaFoldDB" id="W4GH76"/>
<dbReference type="OrthoDB" id="430821at2759"/>
<accession>W4GH76</accession>
<dbReference type="RefSeq" id="XP_009831896.1">
    <property type="nucleotide sequence ID" value="XM_009833594.1"/>
</dbReference>
<reference evidence="2" key="1">
    <citation type="submission" date="2013-12" db="EMBL/GenBank/DDBJ databases">
        <title>The Genome Sequence of Aphanomyces astaci APO3.</title>
        <authorList>
            <consortium name="The Broad Institute Genomics Platform"/>
            <person name="Russ C."/>
            <person name="Tyler B."/>
            <person name="van West P."/>
            <person name="Dieguez-Uribeondo J."/>
            <person name="Young S.K."/>
            <person name="Zeng Q."/>
            <person name="Gargeya S."/>
            <person name="Fitzgerald M."/>
            <person name="Abouelleil A."/>
            <person name="Alvarado L."/>
            <person name="Chapman S.B."/>
            <person name="Gainer-Dewar J."/>
            <person name="Goldberg J."/>
            <person name="Griggs A."/>
            <person name="Gujja S."/>
            <person name="Hansen M."/>
            <person name="Howarth C."/>
            <person name="Imamovic A."/>
            <person name="Ireland A."/>
            <person name="Larimer J."/>
            <person name="McCowan C."/>
            <person name="Murphy C."/>
            <person name="Pearson M."/>
            <person name="Poon T.W."/>
            <person name="Priest M."/>
            <person name="Roberts A."/>
            <person name="Saif S."/>
            <person name="Shea T."/>
            <person name="Sykes S."/>
            <person name="Wortman J."/>
            <person name="Nusbaum C."/>
            <person name="Birren B."/>
        </authorList>
    </citation>
    <scope>NUCLEOTIDE SEQUENCE [LARGE SCALE GENOMIC DNA]</scope>
    <source>
        <strain evidence="2">APO3</strain>
    </source>
</reference>
<dbReference type="Pfam" id="PF06522">
    <property type="entry name" value="B12D"/>
    <property type="match status" value="2"/>
</dbReference>
<dbReference type="GeneID" id="20809900"/>
<name>W4GH76_APHAT</name>
<gene>
    <name evidence="1" type="ORF">H257_07901</name>
    <name evidence="2" type="ORF">H257_07904</name>
</gene>
<dbReference type="VEuPathDB" id="FungiDB:H257_07901"/>
<protein>
    <submittedName>
        <fullName evidence="2">Uncharacterized protein</fullName>
    </submittedName>
</protein>
<organism evidence="2">
    <name type="scientific">Aphanomyces astaci</name>
    <name type="common">Crayfish plague agent</name>
    <dbReference type="NCBI Taxonomy" id="112090"/>
    <lineage>
        <taxon>Eukaryota</taxon>
        <taxon>Sar</taxon>
        <taxon>Stramenopiles</taxon>
        <taxon>Oomycota</taxon>
        <taxon>Saprolegniomycetes</taxon>
        <taxon>Saprolegniales</taxon>
        <taxon>Verrucalvaceae</taxon>
        <taxon>Aphanomyces</taxon>
    </lineage>
</organism>
<proteinExistence type="predicted"/>